<name>A0ABD3Q6B3_9STRA</name>
<comment type="caution">
    <text evidence="3">The sequence shown here is derived from an EMBL/GenBank/DDBJ whole genome shotgun (WGS) entry which is preliminary data.</text>
</comment>
<evidence type="ECO:0000256" key="1">
    <source>
        <dbReference type="SAM" id="Phobius"/>
    </source>
</evidence>
<gene>
    <name evidence="3" type="ORF">ACHAWO_002636</name>
</gene>
<proteinExistence type="predicted"/>
<dbReference type="InterPro" id="IPR026913">
    <property type="entry name" value="METTL24"/>
</dbReference>
<dbReference type="Proteomes" id="UP001530400">
    <property type="component" value="Unassembled WGS sequence"/>
</dbReference>
<sequence>MLSSKFSTPMLALIFMGAVNLFAVFRLLGGGDDPRQVAATEADCESALDKLDEQFNTRRKARQETFFNSKASKRFSSMKQITFWDKYEPEANCFDDERFGGSVRYKSLGDGPKFVCGVDFIAKKGQNEGCLVYSVGSNNDISFESAVKSTMGCEIHTFDPTVPTAKFVGNNVATFHEWGFGKDGSELGPAYKSAATVIKELGHTGRTIDIFKIDCEGCEGVVMPPLLESIANGDVQVNQVQIELHQLEGFANNAAALENFFSAVDKANFRIFHKERNHWGCQGYLCLEYSLVNEKFLRDVNGEYVCRRV</sequence>
<feature type="transmembrane region" description="Helical" evidence="1">
    <location>
        <begin position="6"/>
        <end position="28"/>
    </location>
</feature>
<dbReference type="EMBL" id="JALLPJ020000322">
    <property type="protein sequence ID" value="KAL3795389.1"/>
    <property type="molecule type" value="Genomic_DNA"/>
</dbReference>
<dbReference type="AlphaFoldDB" id="A0ABD3Q6B3"/>
<accession>A0ABD3Q6B3</accession>
<keyword evidence="1" id="KW-1133">Transmembrane helix</keyword>
<evidence type="ECO:0000313" key="3">
    <source>
        <dbReference type="EMBL" id="KAL3795389.1"/>
    </source>
</evidence>
<evidence type="ECO:0000313" key="4">
    <source>
        <dbReference type="Proteomes" id="UP001530400"/>
    </source>
</evidence>
<dbReference type="PANTHER" id="PTHR32026:SF10">
    <property type="entry name" value="METHYLTRANSFERASE-LIKE PROTEIN 24-RELATED"/>
    <property type="match status" value="1"/>
</dbReference>
<feature type="domain" description="Methyltransferase" evidence="2">
    <location>
        <begin position="58"/>
        <end position="281"/>
    </location>
</feature>
<keyword evidence="1" id="KW-0472">Membrane</keyword>
<keyword evidence="1" id="KW-0812">Transmembrane</keyword>
<dbReference type="InterPro" id="IPR025714">
    <property type="entry name" value="Methyltranfer_dom"/>
</dbReference>
<reference evidence="3 4" key="1">
    <citation type="submission" date="2024-10" db="EMBL/GenBank/DDBJ databases">
        <title>Updated reference genomes for cyclostephanoid diatoms.</title>
        <authorList>
            <person name="Roberts W.R."/>
            <person name="Alverson A.J."/>
        </authorList>
    </citation>
    <scope>NUCLEOTIDE SEQUENCE [LARGE SCALE GENOMIC DNA]</scope>
    <source>
        <strain evidence="3 4">AJA010-31</strain>
    </source>
</reference>
<protein>
    <recommendedName>
        <fullName evidence="2">Methyltransferase domain-containing protein</fullName>
    </recommendedName>
</protein>
<dbReference type="Pfam" id="PF13383">
    <property type="entry name" value="Methyltransf_22"/>
    <property type="match status" value="1"/>
</dbReference>
<dbReference type="PANTHER" id="PTHR32026">
    <property type="entry name" value="METHYLTRANSFERASE-LIKE PROTEIN 24"/>
    <property type="match status" value="1"/>
</dbReference>
<organism evidence="3 4">
    <name type="scientific">Cyclotella atomus</name>
    <dbReference type="NCBI Taxonomy" id="382360"/>
    <lineage>
        <taxon>Eukaryota</taxon>
        <taxon>Sar</taxon>
        <taxon>Stramenopiles</taxon>
        <taxon>Ochrophyta</taxon>
        <taxon>Bacillariophyta</taxon>
        <taxon>Coscinodiscophyceae</taxon>
        <taxon>Thalassiosirophycidae</taxon>
        <taxon>Stephanodiscales</taxon>
        <taxon>Stephanodiscaceae</taxon>
        <taxon>Cyclotella</taxon>
    </lineage>
</organism>
<keyword evidence="4" id="KW-1185">Reference proteome</keyword>
<evidence type="ECO:0000259" key="2">
    <source>
        <dbReference type="Pfam" id="PF13383"/>
    </source>
</evidence>